<dbReference type="Proteomes" id="UP000019464">
    <property type="component" value="Unassembled WGS sequence"/>
</dbReference>
<proteinExistence type="predicted"/>
<reference evidence="2" key="1">
    <citation type="submission" date="2012-11" db="EMBL/GenBank/DDBJ databases">
        <authorList>
            <person name="Singh A."/>
            <person name="Pinnaka A.K."/>
            <person name="Vaidya B."/>
        </authorList>
    </citation>
    <scope>NUCLEOTIDE SEQUENCE [LARGE SCALE GENOMIC DNA]</scope>
    <source>
        <strain evidence="2">AK23</strain>
    </source>
</reference>
<dbReference type="AlphaFoldDB" id="W9V090"/>
<accession>W9V090</accession>
<gene>
    <name evidence="1" type="ORF">D791_00225</name>
</gene>
<evidence type="ECO:0000313" key="2">
    <source>
        <dbReference type="Proteomes" id="UP000019464"/>
    </source>
</evidence>
<reference evidence="1 2" key="2">
    <citation type="journal article" date="2015" name="Syst. Appl. Microbiol.">
        <title>Nitrincola nitratireducens sp. nov. isolated from a haloalkaline crater lake.</title>
        <authorList>
            <person name="Singh A."/>
            <person name="Vaidya B."/>
            <person name="Tanuku N.R."/>
            <person name="Pinnaka A.K."/>
        </authorList>
    </citation>
    <scope>NUCLEOTIDE SEQUENCE [LARGE SCALE GENOMIC DNA]</scope>
    <source>
        <strain evidence="1 2">AK23</strain>
    </source>
</reference>
<keyword evidence="2" id="KW-1185">Reference proteome</keyword>
<organism evidence="1 2">
    <name type="scientific">Nitrincola nitratireducens</name>
    <dbReference type="NCBI Taxonomy" id="1229521"/>
    <lineage>
        <taxon>Bacteria</taxon>
        <taxon>Pseudomonadati</taxon>
        <taxon>Pseudomonadota</taxon>
        <taxon>Gammaproteobacteria</taxon>
        <taxon>Oceanospirillales</taxon>
        <taxon>Oceanospirillaceae</taxon>
        <taxon>Nitrincola</taxon>
    </lineage>
</organism>
<evidence type="ECO:0000313" key="1">
    <source>
        <dbReference type="EMBL" id="EXJ12883.1"/>
    </source>
</evidence>
<dbReference type="EMBL" id="AONB01000001">
    <property type="protein sequence ID" value="EXJ12883.1"/>
    <property type="molecule type" value="Genomic_DNA"/>
</dbReference>
<name>W9V090_9GAMM</name>
<comment type="caution">
    <text evidence="1">The sequence shown here is derived from an EMBL/GenBank/DDBJ whole genome shotgun (WGS) entry which is preliminary data.</text>
</comment>
<sequence length="37" mass="3916">MAPVITPPTASVQAFMQGAIQNMASSLLQNTQAEVIR</sequence>
<protein>
    <submittedName>
        <fullName evidence="1">Uncharacterized protein</fullName>
    </submittedName>
</protein>